<name>A0ACC2BJY7_DIPCM</name>
<accession>A0ACC2BJY7</accession>
<protein>
    <submittedName>
        <fullName evidence="1">Uncharacterized protein</fullName>
    </submittedName>
</protein>
<dbReference type="Proteomes" id="UP001162992">
    <property type="component" value="Chromosome 15"/>
</dbReference>
<keyword evidence="2" id="KW-1185">Reference proteome</keyword>
<sequence>MEDDRHSDQRRATHMEGRLDRVSDIDLSVKLEEEMAEDQEMGEDQEGKDEGIEKEHLLKKSEEIENQKDLTEGGSNPAGTATALKSGSGTNCSLYNHVSASSAADCDEKHKREGDQRLGHNVSEKSTVEDGSPPSSPPQSTGINMHVQNQLMATKGELNRMTQENERLKMMLNHMSSEYYNLQMQMVAVMQQQSQHHQHPPSSRVICLLRPKNIPSKRVPKNIQSKKAASPVSSQNQDNVTISLGLNSSANSEKQQAENRSPQRQPTLSDQGDNNDGIPSLKSARLGGKAETEGRRDGFSRSPEKQNFSLMSIDEMKSTSDKQGDVQGFFIRNNDQKKNEEMRQMGMNAGGEYREKNLLTSHNKAAVEASPLQANRELDQLGQEQGEWTTNKMLKTISQAPTDHVEAAVRKARVSVRARSDAPTMNDGCQWRKYGQKMAKGNPCPRAYYRCTVAPGCPVRKQVQRCAEDMSILITTYEGSHNHPLPAAATAMASTTSAAACMLLSGSSTSDGFMNPSYQLSRFGSSTACSAPTISASSPFPTITLDLTSNPSAHVNLRPATTFQALPAGMLPSQAPPRAPFFLTELAPMQESANPPRSSQFLADSISAATAAITADPNFTAALAAAITSIISNSSPPLTATPAAAQQPRPSPPTYIGSTDASMNNSSSGSAALSSILSSALLSIGNKNEPGTRLSIASSSADTAACAKSMILGIDRKH</sequence>
<comment type="caution">
    <text evidence="1">The sequence shown here is derived from an EMBL/GenBank/DDBJ whole genome shotgun (WGS) entry which is preliminary data.</text>
</comment>
<evidence type="ECO:0000313" key="1">
    <source>
        <dbReference type="EMBL" id="KAJ7529727.1"/>
    </source>
</evidence>
<evidence type="ECO:0000313" key="2">
    <source>
        <dbReference type="Proteomes" id="UP001162992"/>
    </source>
</evidence>
<gene>
    <name evidence="1" type="ORF">O6H91_15G063200</name>
</gene>
<organism evidence="1 2">
    <name type="scientific">Diphasiastrum complanatum</name>
    <name type="common">Issler's clubmoss</name>
    <name type="synonym">Lycopodium complanatum</name>
    <dbReference type="NCBI Taxonomy" id="34168"/>
    <lineage>
        <taxon>Eukaryota</taxon>
        <taxon>Viridiplantae</taxon>
        <taxon>Streptophyta</taxon>
        <taxon>Embryophyta</taxon>
        <taxon>Tracheophyta</taxon>
        <taxon>Lycopodiopsida</taxon>
        <taxon>Lycopodiales</taxon>
        <taxon>Lycopodiaceae</taxon>
        <taxon>Lycopodioideae</taxon>
        <taxon>Diphasiastrum</taxon>
    </lineage>
</organism>
<dbReference type="EMBL" id="CM055106">
    <property type="protein sequence ID" value="KAJ7529727.1"/>
    <property type="molecule type" value="Genomic_DNA"/>
</dbReference>
<proteinExistence type="predicted"/>
<reference evidence="2" key="1">
    <citation type="journal article" date="2024" name="Proc. Natl. Acad. Sci. U.S.A.">
        <title>Extraordinary preservation of gene collinearity over three hundred million years revealed in homosporous lycophytes.</title>
        <authorList>
            <person name="Li C."/>
            <person name="Wickell D."/>
            <person name="Kuo L.Y."/>
            <person name="Chen X."/>
            <person name="Nie B."/>
            <person name="Liao X."/>
            <person name="Peng D."/>
            <person name="Ji J."/>
            <person name="Jenkins J."/>
            <person name="Williams M."/>
            <person name="Shu S."/>
            <person name="Plott C."/>
            <person name="Barry K."/>
            <person name="Rajasekar S."/>
            <person name="Grimwood J."/>
            <person name="Han X."/>
            <person name="Sun S."/>
            <person name="Hou Z."/>
            <person name="He W."/>
            <person name="Dai G."/>
            <person name="Sun C."/>
            <person name="Schmutz J."/>
            <person name="Leebens-Mack J.H."/>
            <person name="Li F.W."/>
            <person name="Wang L."/>
        </authorList>
    </citation>
    <scope>NUCLEOTIDE SEQUENCE [LARGE SCALE GENOMIC DNA]</scope>
    <source>
        <strain evidence="2">cv. PW_Plant_1</strain>
    </source>
</reference>